<dbReference type="EMBL" id="PJQY01000006">
    <property type="protein sequence ID" value="PQQ21714.1"/>
    <property type="molecule type" value="Genomic_DNA"/>
</dbReference>
<dbReference type="GO" id="GO:0020037">
    <property type="term" value="F:heme binding"/>
    <property type="evidence" value="ECO:0007669"/>
    <property type="project" value="InterPro"/>
</dbReference>
<dbReference type="STRING" id="2094558.A0A314ZW66"/>
<evidence type="ECO:0000256" key="7">
    <source>
        <dbReference type="ARBA" id="ARBA00023033"/>
    </source>
</evidence>
<evidence type="ECO:0000256" key="6">
    <source>
        <dbReference type="ARBA" id="ARBA00023004"/>
    </source>
</evidence>
<dbReference type="InterPro" id="IPR001128">
    <property type="entry name" value="Cyt_P450"/>
</dbReference>
<dbReference type="PANTHER" id="PTHR47946">
    <property type="entry name" value="CYTOCHROME P450 78A7-RELATED"/>
    <property type="match status" value="1"/>
</dbReference>
<evidence type="ECO:0000313" key="11">
    <source>
        <dbReference type="EMBL" id="PQQ21714.1"/>
    </source>
</evidence>
<evidence type="ECO:0000256" key="5">
    <source>
        <dbReference type="ARBA" id="ARBA00023002"/>
    </source>
</evidence>
<organism evidence="11 12">
    <name type="scientific">Prunus yedoensis var. nudiflora</name>
    <dbReference type="NCBI Taxonomy" id="2094558"/>
    <lineage>
        <taxon>Eukaryota</taxon>
        <taxon>Viridiplantae</taxon>
        <taxon>Streptophyta</taxon>
        <taxon>Embryophyta</taxon>
        <taxon>Tracheophyta</taxon>
        <taxon>Spermatophyta</taxon>
        <taxon>Magnoliopsida</taxon>
        <taxon>eudicotyledons</taxon>
        <taxon>Gunneridae</taxon>
        <taxon>Pentapetalae</taxon>
        <taxon>rosids</taxon>
        <taxon>fabids</taxon>
        <taxon>Rosales</taxon>
        <taxon>Rosaceae</taxon>
        <taxon>Amygdaloideae</taxon>
        <taxon>Amygdaleae</taxon>
        <taxon>Prunus</taxon>
    </lineage>
</organism>
<dbReference type="InterPro" id="IPR036396">
    <property type="entry name" value="Cyt_P450_sf"/>
</dbReference>
<evidence type="ECO:0000256" key="3">
    <source>
        <dbReference type="ARBA" id="ARBA00022617"/>
    </source>
</evidence>
<feature type="transmembrane region" description="Helical" evidence="10">
    <location>
        <begin position="21"/>
        <end position="45"/>
    </location>
</feature>
<evidence type="ECO:0000256" key="10">
    <source>
        <dbReference type="SAM" id="Phobius"/>
    </source>
</evidence>
<dbReference type="PANTHER" id="PTHR47946:SF23">
    <property type="entry name" value="CYTOCHROME P450 78A9"/>
    <property type="match status" value="1"/>
</dbReference>
<dbReference type="OrthoDB" id="1055148at2759"/>
<evidence type="ECO:0000256" key="9">
    <source>
        <dbReference type="RuleBase" id="RU000461"/>
    </source>
</evidence>
<keyword evidence="5 9" id="KW-0560">Oxidoreductase</keyword>
<dbReference type="GO" id="GO:0016705">
    <property type="term" value="F:oxidoreductase activity, acting on paired donors, with incorporation or reduction of molecular oxygen"/>
    <property type="evidence" value="ECO:0007669"/>
    <property type="project" value="InterPro"/>
</dbReference>
<reference evidence="11 12" key="1">
    <citation type="submission" date="2018-02" db="EMBL/GenBank/DDBJ databases">
        <title>Draft genome of wild Prunus yedoensis var. nudiflora.</title>
        <authorList>
            <person name="Baek S."/>
            <person name="Kim J.-H."/>
            <person name="Choi K."/>
            <person name="Kim G.-B."/>
            <person name="Cho A."/>
            <person name="Jang H."/>
            <person name="Shin C.-H."/>
            <person name="Yu H.-J."/>
            <person name="Mun J.-H."/>
        </authorList>
    </citation>
    <scope>NUCLEOTIDE SEQUENCE [LARGE SCALE GENOMIC DNA]</scope>
    <source>
        <strain evidence="12">cv. Jeju island</strain>
        <tissue evidence="11">Leaf</tissue>
    </source>
</reference>
<comment type="cofactor">
    <cofactor evidence="1 8">
        <name>heme</name>
        <dbReference type="ChEBI" id="CHEBI:30413"/>
    </cofactor>
</comment>
<dbReference type="PROSITE" id="PS00086">
    <property type="entry name" value="CYTOCHROME_P450"/>
    <property type="match status" value="1"/>
</dbReference>
<name>A0A314ZW66_PRUYE</name>
<dbReference type="SUPFAM" id="SSF48264">
    <property type="entry name" value="Cytochrome P450"/>
    <property type="match status" value="1"/>
</dbReference>
<keyword evidence="12" id="KW-1185">Reference proteome</keyword>
<dbReference type="Gene3D" id="1.10.630.10">
    <property type="entry name" value="Cytochrome P450"/>
    <property type="match status" value="1"/>
</dbReference>
<proteinExistence type="inferred from homology"/>
<feature type="binding site" description="axial binding residue" evidence="8">
    <location>
        <position position="456"/>
    </location>
    <ligand>
        <name>heme</name>
        <dbReference type="ChEBI" id="CHEBI:30413"/>
    </ligand>
    <ligandPart>
        <name>Fe</name>
        <dbReference type="ChEBI" id="CHEBI:18248"/>
    </ligandPart>
</feature>
<evidence type="ECO:0000256" key="4">
    <source>
        <dbReference type="ARBA" id="ARBA00022723"/>
    </source>
</evidence>
<keyword evidence="7 9" id="KW-0503">Monooxygenase</keyword>
<dbReference type="AlphaFoldDB" id="A0A314ZW66"/>
<dbReference type="GO" id="GO:0005506">
    <property type="term" value="F:iron ion binding"/>
    <property type="evidence" value="ECO:0007669"/>
    <property type="project" value="InterPro"/>
</dbReference>
<evidence type="ECO:0000313" key="12">
    <source>
        <dbReference type="Proteomes" id="UP000250321"/>
    </source>
</evidence>
<protein>
    <submittedName>
        <fullName evidence="11">Cytochrome P450 78A9</fullName>
    </submittedName>
</protein>
<gene>
    <name evidence="11" type="ORF">Pyn_38265</name>
</gene>
<dbReference type="PRINTS" id="PR00385">
    <property type="entry name" value="P450"/>
</dbReference>
<dbReference type="InterPro" id="IPR017972">
    <property type="entry name" value="Cyt_P450_CS"/>
</dbReference>
<dbReference type="Proteomes" id="UP000250321">
    <property type="component" value="Unassembled WGS sequence"/>
</dbReference>
<comment type="caution">
    <text evidence="11">The sequence shown here is derived from an EMBL/GenBank/DDBJ whole genome shotgun (WGS) entry which is preliminary data.</text>
</comment>
<sequence>MKTDIESLWVFALASKSFRAFSAESIACTLLLVALTCLTITFIYWSHPGGPAWGRNFKNIIPLLLKPSKTKPVIPGPRGLPLIGSMALMTSLAHRKIAAMARSCNAKRLMAFSLGQTRVVVTCHPDVAREILNSSVFADRPVKESAYSLMFNRAIGFAPYGVYWRTLRRISAAHLFSPKQIKNSEVQRGEIASQMVAMFGSHKKKVAIREVVKRASLNNMMCSVFGRKYELDFGVSMNNEVEELKGLVDEGYDLLGMLNWSDHLPWLADFDAQKIRKDKKAPDFVDVLLSLQGPDKLSDSDMIAVLWEMIFRGTDTVAVLIEWIMARMVLHPDVQSTVHDELDKVVGRSRAVNESDISELVYLTAVVKEVLRLHPPGPLLSWARLAITDTTIDGYHVPLGTTAMVNMWAISRDPEVWVDPLEFKPDRFVARDGELEFSVFGSDLRLAPFGSGRRTCPGKALGLTTVTYWVASLLHEYEWLPFDENAVDLSEVLRLSCEMAKPLVAKVRPRRGRLSPAQLSEV</sequence>
<evidence type="ECO:0000256" key="2">
    <source>
        <dbReference type="ARBA" id="ARBA00010617"/>
    </source>
</evidence>
<dbReference type="InterPro" id="IPR002401">
    <property type="entry name" value="Cyt_P450_E_grp-I"/>
</dbReference>
<keyword evidence="10" id="KW-0472">Membrane</keyword>
<keyword evidence="10" id="KW-0812">Transmembrane</keyword>
<dbReference type="PRINTS" id="PR00463">
    <property type="entry name" value="EP450I"/>
</dbReference>
<accession>A0A314ZW66</accession>
<evidence type="ECO:0000256" key="1">
    <source>
        <dbReference type="ARBA" id="ARBA00001971"/>
    </source>
</evidence>
<dbReference type="CDD" id="cd11076">
    <property type="entry name" value="CYP78"/>
    <property type="match status" value="1"/>
</dbReference>
<evidence type="ECO:0000256" key="8">
    <source>
        <dbReference type="PIRSR" id="PIRSR602401-1"/>
    </source>
</evidence>
<keyword evidence="4 8" id="KW-0479">Metal-binding</keyword>
<keyword evidence="3 8" id="KW-0349">Heme</keyword>
<dbReference type="InterPro" id="IPR051996">
    <property type="entry name" value="Cytochrome_P450_78A"/>
</dbReference>
<keyword evidence="6 8" id="KW-0408">Iron</keyword>
<dbReference type="GO" id="GO:0004497">
    <property type="term" value="F:monooxygenase activity"/>
    <property type="evidence" value="ECO:0007669"/>
    <property type="project" value="UniProtKB-KW"/>
</dbReference>
<keyword evidence="10" id="KW-1133">Transmembrane helix</keyword>
<dbReference type="Pfam" id="PF00067">
    <property type="entry name" value="p450"/>
    <property type="match status" value="1"/>
</dbReference>
<comment type="similarity">
    <text evidence="2 9">Belongs to the cytochrome P450 family.</text>
</comment>